<name>A0A2G5PEW1_9MYCO</name>
<dbReference type="PROSITE" id="PS51257">
    <property type="entry name" value="PROKAR_LIPOPROTEIN"/>
    <property type="match status" value="1"/>
</dbReference>
<feature type="signal peptide" evidence="1">
    <location>
        <begin position="1"/>
        <end position="27"/>
    </location>
</feature>
<dbReference type="InterPro" id="IPR041313">
    <property type="entry name" value="DUF5642"/>
</dbReference>
<dbReference type="EMBL" id="PDCN02000003">
    <property type="protein sequence ID" value="PIB76865.1"/>
    <property type="molecule type" value="Genomic_DNA"/>
</dbReference>
<dbReference type="RefSeq" id="WP_090589166.1">
    <property type="nucleotide sequence ID" value="NZ_CP104302.1"/>
</dbReference>
<dbReference type="Proteomes" id="UP000230551">
    <property type="component" value="Unassembled WGS sequence"/>
</dbReference>
<dbReference type="OrthoDB" id="4637146at2"/>
<keyword evidence="4" id="KW-1185">Reference proteome</keyword>
<reference evidence="3 4" key="1">
    <citation type="journal article" date="2017" name="Infect. Genet. Evol.">
        <title>The new phylogeny of the genus Mycobacterium: The old and the news.</title>
        <authorList>
            <person name="Tortoli E."/>
            <person name="Fedrizzi T."/>
            <person name="Meehan C.J."/>
            <person name="Trovato A."/>
            <person name="Grottola A."/>
            <person name="Giacobazzi E."/>
            <person name="Serpini G.F."/>
            <person name="Tagliazucchi S."/>
            <person name="Fabio A."/>
            <person name="Bettua C."/>
            <person name="Bertorelli R."/>
            <person name="Frascaro F."/>
            <person name="De Sanctis V."/>
            <person name="Pecorari M."/>
            <person name="Jousson O."/>
            <person name="Segata N."/>
            <person name="Cirillo D.M."/>
        </authorList>
    </citation>
    <scope>NUCLEOTIDE SEQUENCE [LARGE SCALE GENOMIC DNA]</scope>
    <source>
        <strain evidence="3 4">CIP1034565</strain>
    </source>
</reference>
<dbReference type="AlphaFoldDB" id="A0A2G5PEW1"/>
<organism evidence="3 4">
    <name type="scientific">Mycolicibacterium brumae</name>
    <dbReference type="NCBI Taxonomy" id="85968"/>
    <lineage>
        <taxon>Bacteria</taxon>
        <taxon>Bacillati</taxon>
        <taxon>Actinomycetota</taxon>
        <taxon>Actinomycetes</taxon>
        <taxon>Mycobacteriales</taxon>
        <taxon>Mycobacteriaceae</taxon>
        <taxon>Mycolicibacterium</taxon>
    </lineage>
</organism>
<accession>A0A2G5PEW1</accession>
<protein>
    <recommendedName>
        <fullName evidence="2">DUF5642 domain-containing protein</fullName>
    </recommendedName>
</protein>
<evidence type="ECO:0000256" key="1">
    <source>
        <dbReference type="SAM" id="SignalP"/>
    </source>
</evidence>
<comment type="caution">
    <text evidence="3">The sequence shown here is derived from an EMBL/GenBank/DDBJ whole genome shotgun (WGS) entry which is preliminary data.</text>
</comment>
<sequence>MRTTKILMLPALIGLLAGCATSTETNADISKLAELKSSFPEGYTVEVVPITGIDPERLRQEQKLPEGVTFDPAECSKLAGGQELPEDLRGNMTAVQAVGEGNRFIVIAMETSEPLPLAEPGEECQKVSFAGSTMRGTIEVVPAPEIKEATTSGVHRVMQANVGGKEQTGHLYSYVAQFGNYRVMVTADPVVEADKPTVPVNTELAEKLLTDGVADIRG</sequence>
<keyword evidence="1" id="KW-0732">Signal</keyword>
<feature type="domain" description="DUF5642" evidence="2">
    <location>
        <begin position="28"/>
        <end position="217"/>
    </location>
</feature>
<gene>
    <name evidence="3" type="ORF">CQY22_004270</name>
</gene>
<evidence type="ECO:0000313" key="4">
    <source>
        <dbReference type="Proteomes" id="UP000230551"/>
    </source>
</evidence>
<feature type="chain" id="PRO_5038945751" description="DUF5642 domain-containing protein" evidence="1">
    <location>
        <begin position="28"/>
        <end position="218"/>
    </location>
</feature>
<evidence type="ECO:0000313" key="3">
    <source>
        <dbReference type="EMBL" id="PIB76865.1"/>
    </source>
</evidence>
<evidence type="ECO:0000259" key="2">
    <source>
        <dbReference type="Pfam" id="PF18702"/>
    </source>
</evidence>
<proteinExistence type="predicted"/>
<dbReference type="Pfam" id="PF18702">
    <property type="entry name" value="DUF5642"/>
    <property type="match status" value="1"/>
</dbReference>